<evidence type="ECO:0000313" key="2">
    <source>
        <dbReference type="EMBL" id="OAE29497.1"/>
    </source>
</evidence>
<gene>
    <name evidence="2" type="ORF">AXG93_1433s1150</name>
</gene>
<feature type="region of interest" description="Disordered" evidence="1">
    <location>
        <begin position="69"/>
        <end position="92"/>
    </location>
</feature>
<dbReference type="AlphaFoldDB" id="A0A176W8U8"/>
<feature type="compositionally biased region" description="Acidic residues" evidence="1">
    <location>
        <begin position="74"/>
        <end position="84"/>
    </location>
</feature>
<accession>A0A176W8U8</accession>
<sequence length="133" mass="14536">MNAVQAAPQAHENGDVTDVEADAIEHEIAAGIQAMDVAAPISVRDFINPAGEEESSFEDLTDEELVQMVSNESTGEEDSEEDQATDVPQKTTKEKLSYLTEVMKLLNLSNPSHVQCNTIYKLESNGSGFLRHK</sequence>
<dbReference type="Proteomes" id="UP000077202">
    <property type="component" value="Unassembled WGS sequence"/>
</dbReference>
<evidence type="ECO:0000256" key="1">
    <source>
        <dbReference type="SAM" id="MobiDB-lite"/>
    </source>
</evidence>
<keyword evidence="3" id="KW-1185">Reference proteome</keyword>
<organism evidence="2 3">
    <name type="scientific">Marchantia polymorpha subsp. ruderalis</name>
    <dbReference type="NCBI Taxonomy" id="1480154"/>
    <lineage>
        <taxon>Eukaryota</taxon>
        <taxon>Viridiplantae</taxon>
        <taxon>Streptophyta</taxon>
        <taxon>Embryophyta</taxon>
        <taxon>Marchantiophyta</taxon>
        <taxon>Marchantiopsida</taxon>
        <taxon>Marchantiidae</taxon>
        <taxon>Marchantiales</taxon>
        <taxon>Marchantiaceae</taxon>
        <taxon>Marchantia</taxon>
    </lineage>
</organism>
<proteinExistence type="predicted"/>
<name>A0A176W8U8_MARPO</name>
<comment type="caution">
    <text evidence="2">The sequence shown here is derived from an EMBL/GenBank/DDBJ whole genome shotgun (WGS) entry which is preliminary data.</text>
</comment>
<evidence type="ECO:0000313" key="3">
    <source>
        <dbReference type="Proteomes" id="UP000077202"/>
    </source>
</evidence>
<reference evidence="2" key="1">
    <citation type="submission" date="2016-03" db="EMBL/GenBank/DDBJ databases">
        <title>Mechanisms controlling the formation of the plant cell surface in tip-growing cells are functionally conserved among land plants.</title>
        <authorList>
            <person name="Honkanen S."/>
            <person name="Jones V.A."/>
            <person name="Morieri G."/>
            <person name="Champion C."/>
            <person name="Hetherington A.J."/>
            <person name="Kelly S."/>
            <person name="Saint-Marcoux D."/>
            <person name="Proust H."/>
            <person name="Prescott H."/>
            <person name="Dolan L."/>
        </authorList>
    </citation>
    <scope>NUCLEOTIDE SEQUENCE [LARGE SCALE GENOMIC DNA]</scope>
    <source>
        <tissue evidence="2">Whole gametophyte</tissue>
    </source>
</reference>
<protein>
    <submittedName>
        <fullName evidence="2">Uncharacterized protein</fullName>
    </submittedName>
</protein>
<dbReference type="EMBL" id="LVLJ01001455">
    <property type="protein sequence ID" value="OAE29497.1"/>
    <property type="molecule type" value="Genomic_DNA"/>
</dbReference>